<comment type="caution">
    <text evidence="7">The sequence shown here is derived from an EMBL/GenBank/DDBJ whole genome shotgun (WGS) entry which is preliminary data.</text>
</comment>
<keyword evidence="2" id="KW-1003">Cell membrane</keyword>
<feature type="transmembrane region" description="Helical" evidence="6">
    <location>
        <begin position="271"/>
        <end position="290"/>
    </location>
</feature>
<dbReference type="RefSeq" id="WP_127905754.1">
    <property type="nucleotide sequence ID" value="NZ_RQXX01000002.1"/>
</dbReference>
<comment type="subcellular location">
    <subcellularLocation>
        <location evidence="1">Membrane</location>
        <topology evidence="1">Multi-pass membrane protein</topology>
    </subcellularLocation>
</comment>
<feature type="transmembrane region" description="Helical" evidence="6">
    <location>
        <begin position="296"/>
        <end position="314"/>
    </location>
</feature>
<dbReference type="InterPro" id="IPR050475">
    <property type="entry name" value="Prenyltransferase_related"/>
</dbReference>
<evidence type="ECO:0000313" key="7">
    <source>
        <dbReference type="EMBL" id="RVV98522.1"/>
    </source>
</evidence>
<gene>
    <name evidence="7" type="ORF">EKE94_06290</name>
</gene>
<accession>A0A438AIL3</accession>
<feature type="transmembrane region" description="Helical" evidence="6">
    <location>
        <begin position="221"/>
        <end position="241"/>
    </location>
</feature>
<evidence type="ECO:0000256" key="5">
    <source>
        <dbReference type="ARBA" id="ARBA00023136"/>
    </source>
</evidence>
<evidence type="ECO:0000313" key="8">
    <source>
        <dbReference type="Proteomes" id="UP000285908"/>
    </source>
</evidence>
<dbReference type="Proteomes" id="UP000285908">
    <property type="component" value="Unassembled WGS sequence"/>
</dbReference>
<sequence>MAEAAPRLVPLEGGVIASDLSVELFWSALGARPLATLRACLRHAGRPAARRAGIARLAPLRLDLLPTAPGAEARIAAAGGSAAGVISTADKSVASRIAAARGLAGPVLASDGRTLMRGRPRAAALSALGAAEPGPAPRRPVAAGALLRALRPHQWVKNVLLLLPMIAAHDFTLATLWPVLLGVAAFSLGASAIYVVNDLLDLDADRLHPTKRHRPFASGQVPARLGTLLGLGAGAAALALGLVAGPGFLAVLVLYMVLSLAYSLRLKRLRWIDIFTLAMLYTLRVVAGAAAGQIALSLAMLVFVFPIFLVLGCVKRMTELAFARGDARLPGRGYGRRDRGDLLNMAALGTVATLVIFAFYTTTGQAQALYPDRWILWLALLPMALWLLRMVLLGYHGRQDHDPIVFALRDLMGLGLLCLTLSLMFWAAGLWAEWFG</sequence>
<dbReference type="PANTHER" id="PTHR42723:SF1">
    <property type="entry name" value="CHLOROPHYLL SYNTHASE, CHLOROPLASTIC"/>
    <property type="match status" value="1"/>
</dbReference>
<evidence type="ECO:0000256" key="6">
    <source>
        <dbReference type="SAM" id="Phobius"/>
    </source>
</evidence>
<keyword evidence="8" id="KW-1185">Reference proteome</keyword>
<dbReference type="InterPro" id="IPR044878">
    <property type="entry name" value="UbiA_sf"/>
</dbReference>
<dbReference type="GO" id="GO:0016020">
    <property type="term" value="C:membrane"/>
    <property type="evidence" value="ECO:0007669"/>
    <property type="project" value="UniProtKB-SubCell"/>
</dbReference>
<keyword evidence="7" id="KW-0808">Transferase</keyword>
<dbReference type="EMBL" id="RQXX01000002">
    <property type="protein sequence ID" value="RVV98522.1"/>
    <property type="molecule type" value="Genomic_DNA"/>
</dbReference>
<dbReference type="AlphaFoldDB" id="A0A438AIL3"/>
<evidence type="ECO:0000256" key="2">
    <source>
        <dbReference type="ARBA" id="ARBA00022475"/>
    </source>
</evidence>
<protein>
    <submittedName>
        <fullName evidence="7">Prenyltransferase</fullName>
    </submittedName>
</protein>
<evidence type="ECO:0000256" key="4">
    <source>
        <dbReference type="ARBA" id="ARBA00022989"/>
    </source>
</evidence>
<feature type="transmembrane region" description="Helical" evidence="6">
    <location>
        <begin position="374"/>
        <end position="395"/>
    </location>
</feature>
<dbReference type="Gene3D" id="1.10.357.140">
    <property type="entry name" value="UbiA prenyltransferase"/>
    <property type="match status" value="1"/>
</dbReference>
<feature type="transmembrane region" description="Helical" evidence="6">
    <location>
        <begin position="342"/>
        <end position="362"/>
    </location>
</feature>
<organism evidence="7 8">
    <name type="scientific">Mesobaculum littorinae</name>
    <dbReference type="NCBI Taxonomy" id="2486419"/>
    <lineage>
        <taxon>Bacteria</taxon>
        <taxon>Pseudomonadati</taxon>
        <taxon>Pseudomonadota</taxon>
        <taxon>Alphaproteobacteria</taxon>
        <taxon>Rhodobacterales</taxon>
        <taxon>Roseobacteraceae</taxon>
        <taxon>Mesobaculum</taxon>
    </lineage>
</organism>
<dbReference type="PANTHER" id="PTHR42723">
    <property type="entry name" value="CHLOROPHYLL SYNTHASE"/>
    <property type="match status" value="1"/>
</dbReference>
<dbReference type="CDD" id="cd13963">
    <property type="entry name" value="PT_UbiA_2"/>
    <property type="match status" value="1"/>
</dbReference>
<dbReference type="GO" id="GO:0016765">
    <property type="term" value="F:transferase activity, transferring alkyl or aryl (other than methyl) groups"/>
    <property type="evidence" value="ECO:0007669"/>
    <property type="project" value="InterPro"/>
</dbReference>
<proteinExistence type="predicted"/>
<feature type="transmembrane region" description="Helical" evidence="6">
    <location>
        <begin position="407"/>
        <end position="432"/>
    </location>
</feature>
<dbReference type="Pfam" id="PF01040">
    <property type="entry name" value="UbiA"/>
    <property type="match status" value="1"/>
</dbReference>
<evidence type="ECO:0000256" key="1">
    <source>
        <dbReference type="ARBA" id="ARBA00004141"/>
    </source>
</evidence>
<dbReference type="OrthoDB" id="9803632at2"/>
<reference evidence="7 8" key="1">
    <citation type="submission" date="2018-11" db="EMBL/GenBank/DDBJ databases">
        <title>Mesobaculum littorinae gen. nov., sp. nov., isolated from Littorina scabra that represents a novel genus of the order Rhodobacteraceae.</title>
        <authorList>
            <person name="Li F."/>
        </authorList>
    </citation>
    <scope>NUCLEOTIDE SEQUENCE [LARGE SCALE GENOMIC DNA]</scope>
    <source>
        <strain evidence="7 8">M0103</strain>
    </source>
</reference>
<evidence type="ECO:0000256" key="3">
    <source>
        <dbReference type="ARBA" id="ARBA00022692"/>
    </source>
</evidence>
<keyword evidence="3 6" id="KW-0812">Transmembrane</keyword>
<keyword evidence="5 6" id="KW-0472">Membrane</keyword>
<feature type="transmembrane region" description="Helical" evidence="6">
    <location>
        <begin position="247"/>
        <end position="264"/>
    </location>
</feature>
<keyword evidence="4 6" id="KW-1133">Transmembrane helix</keyword>
<dbReference type="InterPro" id="IPR000537">
    <property type="entry name" value="UbiA_prenyltransferase"/>
</dbReference>
<name>A0A438AIL3_9RHOB</name>
<feature type="transmembrane region" description="Helical" evidence="6">
    <location>
        <begin position="179"/>
        <end position="200"/>
    </location>
</feature>